<accession>A0ABU7W1N9</accession>
<sequence length="308" mass="35328">MQLKELTYLLQHPEAVTASQTDALLAKIIEFPYFQPLRALYLKGLKQKESYKYNNALKVTAAHTADRSVLFDYITSEVFNQNEISNQIKQNSEHIKSLEVNEADDISVNKSVTIDDALKEHIKATEGVLDPNLFEVKPQQKQTLEEETLKIEDSIISVDVKNITPEEKLNIGKPLEFDKNESHSFTEWLKITSFKPIERETETKTEETQTEDTTQPLASKLDLIDKFISENPRIKPVASNIPKPKLVNNDDDVSDSLMTETLARIYLEQKNYDKAIQSYKILSLKYPEKSSFFADQIKLVEELKDNTI</sequence>
<dbReference type="Proteomes" id="UP001356704">
    <property type="component" value="Unassembled WGS sequence"/>
</dbReference>
<keyword evidence="2" id="KW-1185">Reference proteome</keyword>
<protein>
    <recommendedName>
        <fullName evidence="3">Tetratricopeptide repeat protein</fullName>
    </recommendedName>
</protein>
<gene>
    <name evidence="1" type="ORF">V1468_00370</name>
</gene>
<evidence type="ECO:0000313" key="2">
    <source>
        <dbReference type="Proteomes" id="UP001356704"/>
    </source>
</evidence>
<dbReference type="RefSeq" id="WP_331808280.1">
    <property type="nucleotide sequence ID" value="NZ_JAZHOU010000001.1"/>
</dbReference>
<evidence type="ECO:0008006" key="3">
    <source>
        <dbReference type="Google" id="ProtNLM"/>
    </source>
</evidence>
<reference evidence="1 2" key="1">
    <citation type="submission" date="2024-02" db="EMBL/GenBank/DDBJ databases">
        <title>Winogradskyella poriferorum JCM 12885.</title>
        <authorList>
            <person name="Zhang D.-F."/>
            <person name="Fu Z.-Y."/>
        </authorList>
    </citation>
    <scope>NUCLEOTIDE SEQUENCE [LARGE SCALE GENOMIC DNA]</scope>
    <source>
        <strain evidence="1 2">JCM 12885</strain>
    </source>
</reference>
<proteinExistence type="predicted"/>
<comment type="caution">
    <text evidence="1">The sequence shown here is derived from an EMBL/GenBank/DDBJ whole genome shotgun (WGS) entry which is preliminary data.</text>
</comment>
<name>A0ABU7W1N9_9FLAO</name>
<organism evidence="1 2">
    <name type="scientific">Winogradskyella poriferorum</name>
    <dbReference type="NCBI Taxonomy" id="307627"/>
    <lineage>
        <taxon>Bacteria</taxon>
        <taxon>Pseudomonadati</taxon>
        <taxon>Bacteroidota</taxon>
        <taxon>Flavobacteriia</taxon>
        <taxon>Flavobacteriales</taxon>
        <taxon>Flavobacteriaceae</taxon>
        <taxon>Winogradskyella</taxon>
    </lineage>
</organism>
<dbReference type="EMBL" id="JAZHOU010000001">
    <property type="protein sequence ID" value="MEF3077440.1"/>
    <property type="molecule type" value="Genomic_DNA"/>
</dbReference>
<evidence type="ECO:0000313" key="1">
    <source>
        <dbReference type="EMBL" id="MEF3077440.1"/>
    </source>
</evidence>